<dbReference type="Proteomes" id="UP001259659">
    <property type="component" value="Unassembled WGS sequence"/>
</dbReference>
<keyword evidence="3" id="KW-0732">Signal</keyword>
<dbReference type="InterPro" id="IPR002105">
    <property type="entry name" value="Dockerin_1_rpt"/>
</dbReference>
<feature type="region of interest" description="Disordered" evidence="5">
    <location>
        <begin position="727"/>
        <end position="792"/>
    </location>
</feature>
<evidence type="ECO:0000256" key="2">
    <source>
        <dbReference type="ARBA" id="ARBA00022525"/>
    </source>
</evidence>
<name>A0ABU2FHX9_9EURY</name>
<dbReference type="Pfam" id="PF18884">
    <property type="entry name" value="TSP3_bac"/>
    <property type="match status" value="7"/>
</dbReference>
<organism evidence="6 7">
    <name type="scientific">Haloarcula saliterrae</name>
    <dbReference type="NCBI Taxonomy" id="2950534"/>
    <lineage>
        <taxon>Archaea</taxon>
        <taxon>Methanobacteriati</taxon>
        <taxon>Methanobacteriota</taxon>
        <taxon>Stenosarchaea group</taxon>
        <taxon>Halobacteria</taxon>
        <taxon>Halobacteriales</taxon>
        <taxon>Haloarculaceae</taxon>
        <taxon>Haloarcula</taxon>
    </lineage>
</organism>
<dbReference type="SUPFAM" id="SSF63446">
    <property type="entry name" value="Type I dockerin domain"/>
    <property type="match status" value="1"/>
</dbReference>
<feature type="compositionally biased region" description="Basic and acidic residues" evidence="5">
    <location>
        <begin position="860"/>
        <end position="870"/>
    </location>
</feature>
<dbReference type="Gene3D" id="1.10.1330.10">
    <property type="entry name" value="Dockerin domain"/>
    <property type="match status" value="1"/>
</dbReference>
<dbReference type="InterPro" id="IPR028974">
    <property type="entry name" value="TSP_type-3_rpt"/>
</dbReference>
<dbReference type="EMBL" id="JAMQON010000009">
    <property type="protein sequence ID" value="MDS0261851.1"/>
    <property type="molecule type" value="Genomic_DNA"/>
</dbReference>
<evidence type="ECO:0000313" key="6">
    <source>
        <dbReference type="EMBL" id="MDS0261851.1"/>
    </source>
</evidence>
<feature type="compositionally biased region" description="Polar residues" evidence="5">
    <location>
        <begin position="201"/>
        <end position="210"/>
    </location>
</feature>
<dbReference type="InterPro" id="IPR018247">
    <property type="entry name" value="EF_Hand_1_Ca_BS"/>
</dbReference>
<dbReference type="InterPro" id="IPR059100">
    <property type="entry name" value="TSP3_bac"/>
</dbReference>
<protein>
    <submittedName>
        <fullName evidence="6">Dockerin type I domain-containing protein</fullName>
    </submittedName>
</protein>
<feature type="compositionally biased region" description="Basic and acidic residues" evidence="5">
    <location>
        <begin position="822"/>
        <end position="834"/>
    </location>
</feature>
<keyword evidence="4" id="KW-0106">Calcium</keyword>
<evidence type="ECO:0000256" key="1">
    <source>
        <dbReference type="ARBA" id="ARBA00004613"/>
    </source>
</evidence>
<dbReference type="PANTHER" id="PTHR37467">
    <property type="entry name" value="EXPORTED CALCIUM-BINDING GLYCOPROTEIN-RELATED"/>
    <property type="match status" value="1"/>
</dbReference>
<evidence type="ECO:0000313" key="7">
    <source>
        <dbReference type="Proteomes" id="UP001259659"/>
    </source>
</evidence>
<dbReference type="Gene3D" id="4.10.1080.10">
    <property type="entry name" value="TSP type-3 repeat"/>
    <property type="match status" value="1"/>
</dbReference>
<feature type="region of interest" description="Disordered" evidence="5">
    <location>
        <begin position="1"/>
        <end position="39"/>
    </location>
</feature>
<comment type="caution">
    <text evidence="6">The sequence shown here is derived from an EMBL/GenBank/DDBJ whole genome shotgun (WGS) entry which is preliminary data.</text>
</comment>
<proteinExistence type="predicted"/>
<keyword evidence="2" id="KW-0964">Secreted</keyword>
<feature type="compositionally biased region" description="Acidic residues" evidence="5">
    <location>
        <begin position="182"/>
        <end position="198"/>
    </location>
</feature>
<feature type="compositionally biased region" description="Polar residues" evidence="5">
    <location>
        <begin position="1"/>
        <end position="22"/>
    </location>
</feature>
<comment type="subcellular location">
    <subcellularLocation>
        <location evidence="1">Secreted</location>
    </subcellularLocation>
</comment>
<dbReference type="PANTHER" id="PTHR37467:SF1">
    <property type="entry name" value="EXPORTED CALCIUM-BINDING GLYCOPROTEIN"/>
    <property type="match status" value="1"/>
</dbReference>
<dbReference type="RefSeq" id="WP_310921702.1">
    <property type="nucleotide sequence ID" value="NZ_JAMQON010000009.1"/>
</dbReference>
<evidence type="ECO:0000256" key="5">
    <source>
        <dbReference type="SAM" id="MobiDB-lite"/>
    </source>
</evidence>
<dbReference type="InterPro" id="IPR036439">
    <property type="entry name" value="Dockerin_dom_sf"/>
</dbReference>
<accession>A0ABU2FHX9</accession>
<gene>
    <name evidence="6" type="ORF">NDI56_20820</name>
</gene>
<dbReference type="Pfam" id="PF00404">
    <property type="entry name" value="Dockerin_1"/>
    <property type="match status" value="1"/>
</dbReference>
<evidence type="ECO:0000256" key="3">
    <source>
        <dbReference type="ARBA" id="ARBA00022729"/>
    </source>
</evidence>
<keyword evidence="7" id="KW-1185">Reference proteome</keyword>
<dbReference type="PROSITE" id="PS00018">
    <property type="entry name" value="EF_HAND_1"/>
    <property type="match status" value="1"/>
</dbReference>
<feature type="region of interest" description="Disordered" evidence="5">
    <location>
        <begin position="113"/>
        <end position="243"/>
    </location>
</feature>
<feature type="compositionally biased region" description="Acidic residues" evidence="5">
    <location>
        <begin position="871"/>
        <end position="884"/>
    </location>
</feature>
<dbReference type="InterPro" id="IPR053180">
    <property type="entry name" value="Ca-binding_acidic-repeat"/>
</dbReference>
<feature type="compositionally biased region" description="Acidic residues" evidence="5">
    <location>
        <begin position="746"/>
        <end position="758"/>
    </location>
</feature>
<feature type="region of interest" description="Disordered" evidence="5">
    <location>
        <begin position="814"/>
        <end position="894"/>
    </location>
</feature>
<evidence type="ECO:0000256" key="4">
    <source>
        <dbReference type="ARBA" id="ARBA00022837"/>
    </source>
</evidence>
<reference evidence="6 7" key="1">
    <citation type="submission" date="2022-06" db="EMBL/GenBank/DDBJ databases">
        <title>Haloarcula sp. a new haloarchaeum isolate from saline soil.</title>
        <authorList>
            <person name="Strakova D."/>
            <person name="Galisteo C."/>
            <person name="Sanchez-Porro C."/>
            <person name="Ventosa A."/>
        </authorList>
    </citation>
    <scope>NUCLEOTIDE SEQUENCE [LARGE SCALE GENOMIC DNA]</scope>
    <source>
        <strain evidence="6 7">S1CR25-12</strain>
    </source>
</reference>
<sequence>MTWNNSTEPNASQIDSLGQRTNPGLPYAVVGNQPTDPNNDSLYEDVNGDGQINIVDSDALQRNLNATAVGANWSAYDFTRDNRTDIGDVLWLFTVTRGVAVNDTDGDGLPNAYEHNWTDTDPAVADTDADGRIDGAEDPDGDGLISYMEYRVGTDPKVTDTDGDGFSDGREDGISGISPTESDTDGDGVPDPVDDLDGDNLSVTNESVYDTSRRLPDTDGDGLQDGSEVHEYGTNATLPDTDSDGIDDGAEIKAGLDPLVADSDGDGIDDTNETVAVTQAHNATNVSLTLRAEGAVANATVDAKPSYFSNSSAHAGPTVRIENRTTFENATIAMPIAESVAADEYENLSIYTWSGSTNDTWKEVETTIENGTAKATVDHFSYFTVLHTEEWVSATSIEVGTPIDFTASDSFQCRNACNLTSNETVVLGGEPSTRKITIEQGNDTYEVVPLSNGQRIENFYNYGNNKVNSALPVFEDDKSQLFFWSGPDGLSLVLLHDHPTTDSVGAVTMAFDGLPIDRGRWVVRDDPPDYVNSTYINWHWNPKRTDGGAFRGGLTNESISIEPAFNDASDVPAGGPGTVDAWQALTGRATDPRNISLAMDKQLTIHVPGDPNENTSSSTNGDAGTVNASYRITEATDSLAVVYQTEQTNINPEATIEITGASGTTVSESLSIGTVGTVQEGVDISTLDTGPANVTLSVDGINMRAQVVRRGSADADGDGIRDSVEEQTWRLPTGSGEQFNLSATDPDTDDDGLTDGEEVAFKPTVIDGELQVEPVEALSNPETPDSDGDGLNDAREIEETEIVIFDTLQKVDALSNATKGEQPPEKGELRKHGSVEYVTSSPWEKDTDSDGLNDSQEWAWRTDPDGRWGDTDGDGVSDEEEIQEGTDPTVHDFRGPNMQRIDWVVSNPTFSRASYSLDFKLRDPSGVSNVSIVYRSGERLDSPPAVGTETFRYKKSGLKPSPGQSVGTLLGGTVVRIKTRDWHGNPSVYRPIERPSVIAQNLEGSLDNINKRQARQFGRAAGYLHGAGEFGYSITNPVETAKAMKNVPKAALNAHETYNSLQRQFDRRRGINNPFKEGTDKHQSYDNGYFDGYMVFFVIEFFSGEVAAKTLRSGGRAGRVANKVSKTRYLGKSVEIARKLQKTTQLPAKAVGRAASWSVKQTKRPFARVALSESRTVSKLVTTRRYISDTIPEGTSSYLDQADEISARYFRDADLSGRTSARVGRAGELMDGNNPRMVSKMLRRMGNSDQQAFLDEGLDLSQRQRLYDTWKNDPSVTAEDIGTVSKRYKQLDEVEADQLDTFIQRQGADGVQLVEEVDSETLSRALSPDCVSPSIGAAPRRPVATARAHSLTAPTVAGPCDEVSHMGYLEEMSEINADADDFDVQQFFKKADDVQDQQLLKQAVVTGEFPLKKLSKQPGEFTDISAKDGTVSYELEGDFGSGSSTVRGDVLYPSDTAEVFGTAAGKSNYGDAVGGEYVNPEKPAKSWEGLDNDGQRAKFVEEKLTPHVLEKRYNLDVICVDTGCGTQNNGIDVMAWDPDNEQLVIVESKWTGNDKSATNVDLGERKGNKVQMTDEWIVDAWDNRGTTNPLDISDSFKHKTEIKRGTGQSSVESAISSRIEANLYDKTYFYSTASRSEKAISTGSSRGYYVDDIFDRVYHFKAGGLTE</sequence>